<feature type="non-terminal residue" evidence="2">
    <location>
        <position position="1"/>
    </location>
</feature>
<evidence type="ECO:0000259" key="1">
    <source>
        <dbReference type="Pfam" id="PF01425"/>
    </source>
</evidence>
<sequence length="436" mass="46461">AWRCDIRGAAEGKLSGRTVGIKDNIAVAGVPMRCGSKILEHYVPEFDASIVTRILDAGGHIVGKTAVEDMCMSGSSVTSADGPVTNPHDVTRIAGGSSCGSAVLVACGLIDFAIGGDQGGSVRIPASFTGIVGLKPTYGLVPYTGAWAGEPTVDHLGPMARTVADCALLLEVIAGYDDGRDPRQFPSTTVPEYSKLFDESVSGKKVGLLEEGFDSCTEDIVKTIVRDASNKLTEAGMTVTELSIPLHRDGSAILEVTSGQAAYHCLLDGGVGYYAKGFYPVSLLEAMHRGISAQPHDLHPLVKFRCLSGEYMTQTYGRSNKFYAKANNLVMELTRQYDAALHKFDVIVMPTMPYLATKLPPADCSLADLYQHAESMCDNVMPFNSTGHPALAINAGFAPTDDGKQLPVGMMIVGRKFDDVTVLQVARAVEKMTTRD</sequence>
<comment type="caution">
    <text evidence="2">The sequence shown here is derived from an EMBL/GenBank/DDBJ whole genome shotgun (WGS) entry which is preliminary data.</text>
</comment>
<dbReference type="Pfam" id="PF01425">
    <property type="entry name" value="Amidase"/>
    <property type="match status" value="1"/>
</dbReference>
<dbReference type="PANTHER" id="PTHR11895">
    <property type="entry name" value="TRANSAMIDASE"/>
    <property type="match status" value="1"/>
</dbReference>
<dbReference type="Proteomes" id="UP001519460">
    <property type="component" value="Unassembled WGS sequence"/>
</dbReference>
<feature type="domain" description="Amidase" evidence="1">
    <location>
        <begin position="8"/>
        <end position="423"/>
    </location>
</feature>
<evidence type="ECO:0000313" key="3">
    <source>
        <dbReference type="Proteomes" id="UP001519460"/>
    </source>
</evidence>
<gene>
    <name evidence="2" type="ORF">BaRGS_00020388</name>
</gene>
<dbReference type="InterPro" id="IPR000120">
    <property type="entry name" value="Amidase"/>
</dbReference>
<keyword evidence="3" id="KW-1185">Reference proteome</keyword>
<dbReference type="InterPro" id="IPR036928">
    <property type="entry name" value="AS_sf"/>
</dbReference>
<dbReference type="PANTHER" id="PTHR11895:SF170">
    <property type="entry name" value="AMIDASE"/>
    <property type="match status" value="1"/>
</dbReference>
<dbReference type="SUPFAM" id="SSF75304">
    <property type="entry name" value="Amidase signature (AS) enzymes"/>
    <property type="match status" value="1"/>
</dbReference>
<evidence type="ECO:0000313" key="2">
    <source>
        <dbReference type="EMBL" id="KAK7488414.1"/>
    </source>
</evidence>
<name>A0ABD0KMH2_9CAEN</name>
<dbReference type="EMBL" id="JACVVK020000151">
    <property type="protein sequence ID" value="KAK7488414.1"/>
    <property type="molecule type" value="Genomic_DNA"/>
</dbReference>
<dbReference type="Gene3D" id="3.90.1300.10">
    <property type="entry name" value="Amidase signature (AS) domain"/>
    <property type="match status" value="1"/>
</dbReference>
<reference evidence="2 3" key="1">
    <citation type="journal article" date="2023" name="Sci. Data">
        <title>Genome assembly of the Korean intertidal mud-creeper Batillaria attramentaria.</title>
        <authorList>
            <person name="Patra A.K."/>
            <person name="Ho P.T."/>
            <person name="Jun S."/>
            <person name="Lee S.J."/>
            <person name="Kim Y."/>
            <person name="Won Y.J."/>
        </authorList>
    </citation>
    <scope>NUCLEOTIDE SEQUENCE [LARGE SCALE GENOMIC DNA]</scope>
    <source>
        <strain evidence="2">Wonlab-2016</strain>
    </source>
</reference>
<dbReference type="InterPro" id="IPR023631">
    <property type="entry name" value="Amidase_dom"/>
</dbReference>
<accession>A0ABD0KMH2</accession>
<organism evidence="2 3">
    <name type="scientific">Batillaria attramentaria</name>
    <dbReference type="NCBI Taxonomy" id="370345"/>
    <lineage>
        <taxon>Eukaryota</taxon>
        <taxon>Metazoa</taxon>
        <taxon>Spiralia</taxon>
        <taxon>Lophotrochozoa</taxon>
        <taxon>Mollusca</taxon>
        <taxon>Gastropoda</taxon>
        <taxon>Caenogastropoda</taxon>
        <taxon>Sorbeoconcha</taxon>
        <taxon>Cerithioidea</taxon>
        <taxon>Batillariidae</taxon>
        <taxon>Batillaria</taxon>
    </lineage>
</organism>
<proteinExistence type="predicted"/>
<protein>
    <recommendedName>
        <fullName evidence="1">Amidase domain-containing protein</fullName>
    </recommendedName>
</protein>
<dbReference type="AlphaFoldDB" id="A0ABD0KMH2"/>